<dbReference type="SUPFAM" id="SSF117987">
    <property type="entry name" value="CRISPR-associated protein"/>
    <property type="match status" value="2"/>
</dbReference>
<dbReference type="Gene3D" id="3.30.70.1210">
    <property type="entry name" value="Crispr-associated protein, domain 2"/>
    <property type="match status" value="1"/>
</dbReference>
<dbReference type="InterPro" id="IPR010179">
    <property type="entry name" value="CRISPR-assoc_prot_Cse3"/>
</dbReference>
<dbReference type="NCBIfam" id="TIGR01907">
    <property type="entry name" value="casE_Cse3"/>
    <property type="match status" value="1"/>
</dbReference>
<gene>
    <name evidence="1" type="primary">cas6e</name>
    <name evidence="1" type="ORF">CHT91_08545</name>
</gene>
<evidence type="ECO:0000313" key="2">
    <source>
        <dbReference type="Proteomes" id="UP000259211"/>
    </source>
</evidence>
<dbReference type="AlphaFoldDB" id="A0A3E2DE31"/>
<dbReference type="EMBL" id="NOWI01000007">
    <property type="protein sequence ID" value="RFT43636.1"/>
    <property type="molecule type" value="Genomic_DNA"/>
</dbReference>
<reference evidence="1 2" key="1">
    <citation type="submission" date="2017-07" db="EMBL/GenBank/DDBJ databases">
        <authorList>
            <person name="Sun Z.S."/>
            <person name="Albrecht U."/>
            <person name="Echele G."/>
            <person name="Lee C.C."/>
        </authorList>
    </citation>
    <scope>NUCLEOTIDE SEQUENCE [LARGE SCALE GENOMIC DNA]</scope>
    <source>
        <strain evidence="1 2">P16-029</strain>
    </source>
</reference>
<comment type="caution">
    <text evidence="1">The sequence shown here is derived from an EMBL/GenBank/DDBJ whole genome shotgun (WGS) entry which is preliminary data.</text>
</comment>
<protein>
    <submittedName>
        <fullName evidence="1">Type I-E CRISPR-associated protein Cas6/Cse3/CasE</fullName>
    </submittedName>
</protein>
<dbReference type="CDD" id="cd09727">
    <property type="entry name" value="Cas6_I-E"/>
    <property type="match status" value="1"/>
</dbReference>
<accession>A0A3E2DE31</accession>
<evidence type="ECO:0000313" key="1">
    <source>
        <dbReference type="EMBL" id="RFT43636.1"/>
    </source>
</evidence>
<organism evidence="1 2">
    <name type="scientific">Cutibacterium avidum</name>
    <dbReference type="NCBI Taxonomy" id="33010"/>
    <lineage>
        <taxon>Bacteria</taxon>
        <taxon>Bacillati</taxon>
        <taxon>Actinomycetota</taxon>
        <taxon>Actinomycetes</taxon>
        <taxon>Propionibacteriales</taxon>
        <taxon>Propionibacteriaceae</taxon>
        <taxon>Cutibacterium</taxon>
    </lineage>
</organism>
<dbReference type="Proteomes" id="UP000259211">
    <property type="component" value="Unassembled WGS sequence"/>
</dbReference>
<dbReference type="RefSeq" id="WP_065673205.1">
    <property type="nucleotide sequence ID" value="NZ_JAQDJS010000006.1"/>
</dbReference>
<name>A0A3E2DE31_9ACTN</name>
<dbReference type="Pfam" id="PF08798">
    <property type="entry name" value="CRISPR_assoc"/>
    <property type="match status" value="1"/>
</dbReference>
<dbReference type="SMART" id="SM01101">
    <property type="entry name" value="CRISPR_assoc"/>
    <property type="match status" value="1"/>
</dbReference>
<proteinExistence type="predicted"/>
<sequence>MFLTQFDVNVARRDAVRLLASPERLHAAVLSSFPPGQSTSDGGRTLWRLDRGPTPHEAKLMIVSPLRPDLTVLNEQAGWSTGVSGRSADYDPFLRGLRPGSAWRFRCAVNPTTAVRRTAGSRGQRVAEVTAEQQLAWFLGRAERHGLSVPVTPDGTPSARVTRREVLRFRRRGSMVTLAVTQVDGVIHVADADAARGALTCGIGPAKGYGCGLMTLAPVVS</sequence>
<dbReference type="Gene3D" id="3.30.70.1200">
    <property type="entry name" value="Crispr-associated protein, domain 1"/>
    <property type="match status" value="1"/>
</dbReference>